<accession>A0A0F9IZN4</accession>
<reference evidence="1" key="1">
    <citation type="journal article" date="2015" name="Nature">
        <title>Complex archaea that bridge the gap between prokaryotes and eukaryotes.</title>
        <authorList>
            <person name="Spang A."/>
            <person name="Saw J.H."/>
            <person name="Jorgensen S.L."/>
            <person name="Zaremba-Niedzwiedzka K."/>
            <person name="Martijn J."/>
            <person name="Lind A.E."/>
            <person name="van Eijk R."/>
            <person name="Schleper C."/>
            <person name="Guy L."/>
            <person name="Ettema T.J."/>
        </authorList>
    </citation>
    <scope>NUCLEOTIDE SEQUENCE</scope>
</reference>
<sequence length="72" mass="8252">MPAERAIKIVFTARGFLTGACSHYFVHREDLHLVPYKEFQPVAVVKSVLCPEGGGCKWCDELRAWIKRSRVF</sequence>
<dbReference type="AlphaFoldDB" id="A0A0F9IZN4"/>
<gene>
    <name evidence="1" type="ORF">LCGC14_1517420</name>
</gene>
<name>A0A0F9IZN4_9ZZZZ</name>
<protein>
    <submittedName>
        <fullName evidence="1">Uncharacterized protein</fullName>
    </submittedName>
</protein>
<dbReference type="EMBL" id="LAZR01011213">
    <property type="protein sequence ID" value="KKM62854.1"/>
    <property type="molecule type" value="Genomic_DNA"/>
</dbReference>
<proteinExistence type="predicted"/>
<comment type="caution">
    <text evidence="1">The sequence shown here is derived from an EMBL/GenBank/DDBJ whole genome shotgun (WGS) entry which is preliminary data.</text>
</comment>
<evidence type="ECO:0000313" key="1">
    <source>
        <dbReference type="EMBL" id="KKM62854.1"/>
    </source>
</evidence>
<organism evidence="1">
    <name type="scientific">marine sediment metagenome</name>
    <dbReference type="NCBI Taxonomy" id="412755"/>
    <lineage>
        <taxon>unclassified sequences</taxon>
        <taxon>metagenomes</taxon>
        <taxon>ecological metagenomes</taxon>
    </lineage>
</organism>